<dbReference type="SUPFAM" id="SSF56784">
    <property type="entry name" value="HAD-like"/>
    <property type="match status" value="1"/>
</dbReference>
<evidence type="ECO:0000256" key="6">
    <source>
        <dbReference type="ARBA" id="ARBA00022723"/>
    </source>
</evidence>
<comment type="similarity">
    <text evidence="4">Belongs to the HAD-like hydrolase superfamily.</text>
</comment>
<dbReference type="Proteomes" id="UP000277300">
    <property type="component" value="Unassembled WGS sequence"/>
</dbReference>
<evidence type="ECO:0000313" key="15">
    <source>
        <dbReference type="Proteomes" id="UP000284657"/>
    </source>
</evidence>
<gene>
    <name evidence="12" type="ORF">BBJ29_007300</name>
    <name evidence="13" type="ORF">BBP00_00001911</name>
</gene>
<evidence type="ECO:0000256" key="3">
    <source>
        <dbReference type="ARBA" id="ARBA00004496"/>
    </source>
</evidence>
<dbReference type="GO" id="GO:0046872">
    <property type="term" value="F:metal ion binding"/>
    <property type="evidence" value="ECO:0007669"/>
    <property type="project" value="UniProtKB-KW"/>
</dbReference>
<proteinExistence type="inferred from homology"/>
<evidence type="ECO:0000256" key="7">
    <source>
        <dbReference type="ARBA" id="ARBA00022801"/>
    </source>
</evidence>
<dbReference type="OrthoDB" id="426235at2759"/>
<comment type="cofactor">
    <cofactor evidence="1">
        <name>Mg(2+)</name>
        <dbReference type="ChEBI" id="CHEBI:18420"/>
    </cofactor>
</comment>
<evidence type="ECO:0000313" key="14">
    <source>
        <dbReference type="Proteomes" id="UP000277300"/>
    </source>
</evidence>
<dbReference type="GO" id="GO:0005737">
    <property type="term" value="C:cytoplasm"/>
    <property type="evidence" value="ECO:0007669"/>
    <property type="project" value="UniProtKB-SubCell"/>
</dbReference>
<dbReference type="InterPro" id="IPR036412">
    <property type="entry name" value="HAD-like_sf"/>
</dbReference>
<keyword evidence="9" id="KW-0539">Nucleus</keyword>
<evidence type="ECO:0000313" key="13">
    <source>
        <dbReference type="EMBL" id="RLN66970.1"/>
    </source>
</evidence>
<evidence type="ECO:0000256" key="10">
    <source>
        <dbReference type="ARBA" id="ARBA00037258"/>
    </source>
</evidence>
<keyword evidence="5" id="KW-0963">Cytoplasm</keyword>
<dbReference type="PANTHER" id="PTHR19288:SF46">
    <property type="entry name" value="HALOACID DEHALOGENASE-LIKE HYDROLASE DOMAIN-CONTAINING PROTEIN 2"/>
    <property type="match status" value="1"/>
</dbReference>
<dbReference type="Gene3D" id="3.40.50.1000">
    <property type="entry name" value="HAD superfamily/HAD-like"/>
    <property type="match status" value="1"/>
</dbReference>
<comment type="caution">
    <text evidence="13">The sequence shown here is derived from an EMBL/GenBank/DDBJ whole genome shotgun (WGS) entry which is preliminary data.</text>
</comment>
<dbReference type="GO" id="GO:0016462">
    <property type="term" value="F:pyrophosphatase activity"/>
    <property type="evidence" value="ECO:0007669"/>
    <property type="project" value="UniProtKB-ARBA"/>
</dbReference>
<dbReference type="EMBL" id="MBDO02000029">
    <property type="protein sequence ID" value="RLN66970.1"/>
    <property type="molecule type" value="Genomic_DNA"/>
</dbReference>
<keyword evidence="7" id="KW-0378">Hydrolase</keyword>
<evidence type="ECO:0000256" key="5">
    <source>
        <dbReference type="ARBA" id="ARBA00022490"/>
    </source>
</evidence>
<keyword evidence="8" id="KW-0460">Magnesium</keyword>
<dbReference type="AlphaFoldDB" id="A0A3F2S0C5"/>
<dbReference type="InterPro" id="IPR023214">
    <property type="entry name" value="HAD_sf"/>
</dbReference>
<dbReference type="GO" id="GO:0016791">
    <property type="term" value="F:phosphatase activity"/>
    <property type="evidence" value="ECO:0007669"/>
    <property type="project" value="TreeGrafter"/>
</dbReference>
<accession>A0A3F2S0C5</accession>
<evidence type="ECO:0000256" key="9">
    <source>
        <dbReference type="ARBA" id="ARBA00023242"/>
    </source>
</evidence>
<evidence type="ECO:0000313" key="12">
    <source>
        <dbReference type="EMBL" id="RLN61511.1"/>
    </source>
</evidence>
<evidence type="ECO:0000256" key="1">
    <source>
        <dbReference type="ARBA" id="ARBA00001946"/>
    </source>
</evidence>
<evidence type="ECO:0000256" key="8">
    <source>
        <dbReference type="ARBA" id="ARBA00022842"/>
    </source>
</evidence>
<evidence type="ECO:0000256" key="2">
    <source>
        <dbReference type="ARBA" id="ARBA00004123"/>
    </source>
</evidence>
<sequence length="145" mass="16123">MPTKYSRCSHRPQRYQHHEEVLTRFVQIKQLHAVIKPEHVTAGGIPRSLLQQRNLRPLLLVDPSLQEEFDGLDCANPNAVVVGLAPDQFHYSKLNEAFRALLDGGSLIALHEPRYFAAKDGLYLGPGPFVKALEFSGGVEAIIIG</sequence>
<dbReference type="GO" id="GO:0005634">
    <property type="term" value="C:nucleus"/>
    <property type="evidence" value="ECO:0007669"/>
    <property type="project" value="UniProtKB-SubCell"/>
</dbReference>
<comment type="subcellular location">
    <subcellularLocation>
        <location evidence="3">Cytoplasm</location>
    </subcellularLocation>
    <subcellularLocation>
        <location evidence="2">Nucleus</location>
    </subcellularLocation>
</comment>
<comment type="function">
    <text evidence="10">Phosphatase that hydrolyzes imidodiphosphate, 3-phosphohistidine and 6-phospholysine. Has broad substrate specificity and can also hydrolyze inorganic diphosphate, but with lower efficiency.</text>
</comment>
<evidence type="ECO:0000256" key="11">
    <source>
        <dbReference type="ARBA" id="ARBA00039357"/>
    </source>
</evidence>
<dbReference type="EMBL" id="MBAD02000893">
    <property type="protein sequence ID" value="RLN61511.1"/>
    <property type="molecule type" value="Genomic_DNA"/>
</dbReference>
<organism evidence="13 14">
    <name type="scientific">Phytophthora kernoviae</name>
    <dbReference type="NCBI Taxonomy" id="325452"/>
    <lineage>
        <taxon>Eukaryota</taxon>
        <taxon>Sar</taxon>
        <taxon>Stramenopiles</taxon>
        <taxon>Oomycota</taxon>
        <taxon>Peronosporomycetes</taxon>
        <taxon>Peronosporales</taxon>
        <taxon>Peronosporaceae</taxon>
        <taxon>Phytophthora</taxon>
    </lineage>
</organism>
<dbReference type="FunFam" id="3.40.50.1000:FF:000051">
    <property type="entry name" value="Phospholysine phosphohistidine inorganic pyrophosphate phosphatase"/>
    <property type="match status" value="1"/>
</dbReference>
<reference evidence="14 15" key="1">
    <citation type="submission" date="2018-07" db="EMBL/GenBank/DDBJ databases">
        <title>Genome sequencing of oomycete isolates from Chile give support for New Zealand origin for Phytophthora kernoviae and make available the first Nothophytophthora sp. genome.</title>
        <authorList>
            <person name="Studholme D.J."/>
            <person name="Sanfuentes E."/>
            <person name="Panda P."/>
            <person name="Hill R."/>
            <person name="Sambles C."/>
            <person name="Grant M."/>
            <person name="Williams N.M."/>
            <person name="Mcdougal R.L."/>
        </authorList>
    </citation>
    <scope>NUCLEOTIDE SEQUENCE [LARGE SCALE GENOMIC DNA]</scope>
    <source>
        <strain evidence="13">Chile6</strain>
        <strain evidence="12">Chile7</strain>
    </source>
</reference>
<name>A0A3F2S0C5_9STRA</name>
<dbReference type="Proteomes" id="UP000284657">
    <property type="component" value="Unassembled WGS sequence"/>
</dbReference>
<keyword evidence="6" id="KW-0479">Metal-binding</keyword>
<protein>
    <recommendedName>
        <fullName evidence="11">Phospholysine phosphohistidine inorganic pyrophosphate phosphatase</fullName>
    </recommendedName>
</protein>
<evidence type="ECO:0000256" key="4">
    <source>
        <dbReference type="ARBA" id="ARBA00007958"/>
    </source>
</evidence>
<dbReference type="PANTHER" id="PTHR19288">
    <property type="entry name" value="4-NITROPHENYLPHOSPHATASE-RELATED"/>
    <property type="match status" value="1"/>
</dbReference>